<dbReference type="EMBL" id="PVRR01000022">
    <property type="protein sequence ID" value="PRT33876.1"/>
    <property type="molecule type" value="Genomic_DNA"/>
</dbReference>
<feature type="domain" description="HNH" evidence="1">
    <location>
        <begin position="42"/>
        <end position="85"/>
    </location>
</feature>
<organism evidence="2 3">
    <name type="scientific">Bacillus wiedmannii</name>
    <dbReference type="NCBI Taxonomy" id="1890302"/>
    <lineage>
        <taxon>Bacteria</taxon>
        <taxon>Bacillati</taxon>
        <taxon>Bacillota</taxon>
        <taxon>Bacilli</taxon>
        <taxon>Bacillales</taxon>
        <taxon>Bacillaceae</taxon>
        <taxon>Bacillus</taxon>
        <taxon>Bacillus cereus group</taxon>
    </lineage>
</organism>
<dbReference type="Proteomes" id="UP000239236">
    <property type="component" value="Unassembled WGS sequence"/>
</dbReference>
<reference evidence="2 3" key="1">
    <citation type="submission" date="2018-03" db="EMBL/GenBank/DDBJ databases">
        <title>Genotypic and phenotypic analysis of antagonistic Bacillus spp. isolated from rhizosphere soil of plants in Tibet.</title>
        <authorList>
            <person name="Borriss R."/>
            <person name="Lasch P."/>
            <person name="Wu L."/>
            <person name="Wu H."/>
            <person name="Gao X."/>
        </authorList>
    </citation>
    <scope>NUCLEOTIDE SEQUENCE [LARGE SCALE GENOMIC DNA]</scope>
    <source>
        <strain evidence="2 3">NMSW16</strain>
    </source>
</reference>
<evidence type="ECO:0000313" key="2">
    <source>
        <dbReference type="EMBL" id="PRT33876.1"/>
    </source>
</evidence>
<dbReference type="InterPro" id="IPR003615">
    <property type="entry name" value="HNH_nuc"/>
</dbReference>
<evidence type="ECO:0000313" key="3">
    <source>
        <dbReference type="Proteomes" id="UP000239236"/>
    </source>
</evidence>
<sequence>MILINKSQPEPKELKKVRERGSGSYRHQNILDKLKEDFHNKCYICESKNLTSINVEHFIPHRGNINLKYSWDNLFWSCAHCNNIKLDIYDNILNCTDPKDDVENKIKFKVDAIPFSDVSIKAIDQGERTNQTVELLNKVYNGSTPLKHIEAASIRGSLIEEMLEFYTLLKDYFYSEESTLKDYYFLQIKNKLHSGSPFTAFKRQVIKDKPQLTKEFGELINLPLQESIRN</sequence>
<protein>
    <recommendedName>
        <fullName evidence="1">HNH domain-containing protein</fullName>
    </recommendedName>
</protein>
<dbReference type="CDD" id="cd00085">
    <property type="entry name" value="HNHc"/>
    <property type="match status" value="1"/>
</dbReference>
<evidence type="ECO:0000259" key="1">
    <source>
        <dbReference type="Pfam" id="PF01844"/>
    </source>
</evidence>
<name>A0ABX5DNR5_9BACI</name>
<proteinExistence type="predicted"/>
<dbReference type="Gene3D" id="1.10.30.50">
    <property type="match status" value="1"/>
</dbReference>
<keyword evidence="3" id="KW-1185">Reference proteome</keyword>
<comment type="caution">
    <text evidence="2">The sequence shown here is derived from an EMBL/GenBank/DDBJ whole genome shotgun (WGS) entry which is preliminary data.</text>
</comment>
<gene>
    <name evidence="2" type="ORF">C6357_30855</name>
</gene>
<dbReference type="Pfam" id="PF01844">
    <property type="entry name" value="HNH"/>
    <property type="match status" value="1"/>
</dbReference>
<dbReference type="RefSeq" id="WP_106102999.1">
    <property type="nucleotide sequence ID" value="NZ_PVRR01000022.1"/>
</dbReference>
<accession>A0ABX5DNR5</accession>
<dbReference type="InterPro" id="IPR002711">
    <property type="entry name" value="HNH"/>
</dbReference>